<gene>
    <name evidence="4" type="ORF">EEDITHA_LOCUS11908</name>
</gene>
<feature type="transmembrane region" description="Helical" evidence="1">
    <location>
        <begin position="451"/>
        <end position="472"/>
    </location>
</feature>
<dbReference type="EMBL" id="CAKOGL010000016">
    <property type="protein sequence ID" value="CAH2096589.1"/>
    <property type="molecule type" value="Genomic_DNA"/>
</dbReference>
<protein>
    <recommendedName>
        <fullName evidence="3">Nose resistant-to-fluoxetine protein N-terminal domain-containing protein</fullName>
    </recommendedName>
</protein>
<name>A0AAU9U9T6_EUPED</name>
<keyword evidence="5" id="KW-1185">Reference proteome</keyword>
<feature type="transmembrane region" description="Helical" evidence="1">
    <location>
        <begin position="283"/>
        <end position="310"/>
    </location>
</feature>
<keyword evidence="1" id="KW-0472">Membrane</keyword>
<feature type="transmembrane region" description="Helical" evidence="1">
    <location>
        <begin position="571"/>
        <end position="594"/>
    </location>
</feature>
<feature type="transmembrane region" description="Helical" evidence="1">
    <location>
        <begin position="644"/>
        <end position="670"/>
    </location>
</feature>
<dbReference type="InterPro" id="IPR002656">
    <property type="entry name" value="Acyl_transf_3_dom"/>
</dbReference>
<evidence type="ECO:0000313" key="4">
    <source>
        <dbReference type="EMBL" id="CAH2096589.1"/>
    </source>
</evidence>
<dbReference type="Pfam" id="PF01757">
    <property type="entry name" value="Acyl_transf_3"/>
    <property type="match status" value="1"/>
</dbReference>
<dbReference type="PANTHER" id="PTHR11161:SF0">
    <property type="entry name" value="O-ACYLTRANSFERASE LIKE PROTEIN"/>
    <property type="match status" value="1"/>
</dbReference>
<dbReference type="Proteomes" id="UP001153954">
    <property type="component" value="Unassembled WGS sequence"/>
</dbReference>
<reference evidence="4" key="1">
    <citation type="submission" date="2022-03" db="EMBL/GenBank/DDBJ databases">
        <authorList>
            <person name="Tunstrom K."/>
        </authorList>
    </citation>
    <scope>NUCLEOTIDE SEQUENCE</scope>
</reference>
<organism evidence="4 5">
    <name type="scientific">Euphydryas editha</name>
    <name type="common">Edith's checkerspot</name>
    <dbReference type="NCBI Taxonomy" id="104508"/>
    <lineage>
        <taxon>Eukaryota</taxon>
        <taxon>Metazoa</taxon>
        <taxon>Ecdysozoa</taxon>
        <taxon>Arthropoda</taxon>
        <taxon>Hexapoda</taxon>
        <taxon>Insecta</taxon>
        <taxon>Pterygota</taxon>
        <taxon>Neoptera</taxon>
        <taxon>Endopterygota</taxon>
        <taxon>Lepidoptera</taxon>
        <taxon>Glossata</taxon>
        <taxon>Ditrysia</taxon>
        <taxon>Papilionoidea</taxon>
        <taxon>Nymphalidae</taxon>
        <taxon>Nymphalinae</taxon>
        <taxon>Euphydryas</taxon>
    </lineage>
</organism>
<feature type="transmembrane region" description="Helical" evidence="1">
    <location>
        <begin position="424"/>
        <end position="444"/>
    </location>
</feature>
<dbReference type="PANTHER" id="PTHR11161">
    <property type="entry name" value="O-ACYLTRANSFERASE"/>
    <property type="match status" value="1"/>
</dbReference>
<feature type="transmembrane region" description="Helical" evidence="1">
    <location>
        <begin position="527"/>
        <end position="551"/>
    </location>
</feature>
<dbReference type="InterPro" id="IPR052728">
    <property type="entry name" value="O2_lipid_transport_reg"/>
</dbReference>
<feature type="domain" description="Nose resistant-to-fluoxetine protein N-terminal" evidence="3">
    <location>
        <begin position="40"/>
        <end position="201"/>
    </location>
</feature>
<dbReference type="GO" id="GO:0016747">
    <property type="term" value="F:acyltransferase activity, transferring groups other than amino-acyl groups"/>
    <property type="evidence" value="ECO:0007669"/>
    <property type="project" value="InterPro"/>
</dbReference>
<feature type="signal peptide" evidence="2">
    <location>
        <begin position="1"/>
        <end position="17"/>
    </location>
</feature>
<feature type="transmembrane region" description="Helical" evidence="1">
    <location>
        <begin position="361"/>
        <end position="379"/>
    </location>
</feature>
<keyword evidence="1" id="KW-1133">Transmembrane helix</keyword>
<feature type="transmembrane region" description="Helical" evidence="1">
    <location>
        <begin position="492"/>
        <end position="515"/>
    </location>
</feature>
<dbReference type="SMART" id="SM00703">
    <property type="entry name" value="NRF"/>
    <property type="match status" value="1"/>
</dbReference>
<feature type="chain" id="PRO_5043818498" description="Nose resistant-to-fluoxetine protein N-terminal domain-containing protein" evidence="2">
    <location>
        <begin position="18"/>
        <end position="682"/>
    </location>
</feature>
<feature type="transmembrane region" description="Helical" evidence="1">
    <location>
        <begin position="316"/>
        <end position="341"/>
    </location>
</feature>
<sequence>MFSKIFYFISLIVTTTATVHNELGYTSAFDEDLYESVIDNQKCEEILEYMTRNFSVALQFIDASGKIPNGIFMGNLADLGNYHQCLDIRYLIDELNIEGKYCMLRVPLNQNFGITLPSLSNIDDYGSTLDRKTIYNLDSLMRLKTQTDLLVNGKILTTSRAANSGLALTLGVCIPKVCRSKQVFNVLNSLNLTFNEQYCRLPNDKPVSTADYIASAIFSAILFVTMISTSYTLYQTFVLNKDNSKIKKIYSCFSIYTNTKRFLNINNPPGTIECIDGIRAISILWVIIGHTYFLTNYLYLTNAIYILTWIRSFTSIWINAAPIAVDTFLTLSGILCVYTVVGKINRGQFIKSLHLFYLNRLLRMFPLLAAVILLQASFIHRVADGPVWTVVASATEQCRMRWWAALLHVQNYLRPFAPCLGPTWYLSVDIQLYIISPIVIVWLYGRRAIAWCSLAAAVLISLTLSTTYSFLYNFNASAINPTRPNRPDYMTVYYVNTLTRASPFFIGMVFGYMLHQFKGQKLRIKKDIVAAGWSLSFALMAFCIFSIYPVLQEDYDVQIFDNFLNAYMRGIWAMALGWLIFACNHGYGGPVNWFLSHQMWKIPARLSYAMYLIHFTIIMIANGTMTTTYYFDDGNTIYRGVSDIMFTFMAAFVLCIFIDAPFSTLLKLLLEKAGKPKKETNS</sequence>
<comment type="caution">
    <text evidence="4">The sequence shown here is derived from an EMBL/GenBank/DDBJ whole genome shotgun (WGS) entry which is preliminary data.</text>
</comment>
<dbReference type="AlphaFoldDB" id="A0AAU9U9T6"/>
<evidence type="ECO:0000256" key="2">
    <source>
        <dbReference type="SAM" id="SignalP"/>
    </source>
</evidence>
<accession>A0AAU9U9T6</accession>
<evidence type="ECO:0000259" key="3">
    <source>
        <dbReference type="SMART" id="SM00703"/>
    </source>
</evidence>
<dbReference type="InterPro" id="IPR006621">
    <property type="entry name" value="Nose-resist-to-fluoxetine_N"/>
</dbReference>
<dbReference type="Pfam" id="PF20146">
    <property type="entry name" value="NRF"/>
    <property type="match status" value="1"/>
</dbReference>
<feature type="transmembrane region" description="Helical" evidence="1">
    <location>
        <begin position="606"/>
        <end position="624"/>
    </location>
</feature>
<proteinExistence type="predicted"/>
<evidence type="ECO:0000313" key="5">
    <source>
        <dbReference type="Proteomes" id="UP001153954"/>
    </source>
</evidence>
<feature type="transmembrane region" description="Helical" evidence="1">
    <location>
        <begin position="212"/>
        <end position="234"/>
    </location>
</feature>
<keyword evidence="2" id="KW-0732">Signal</keyword>
<keyword evidence="1" id="KW-0812">Transmembrane</keyword>
<evidence type="ECO:0000256" key="1">
    <source>
        <dbReference type="SAM" id="Phobius"/>
    </source>
</evidence>